<sequence>MDNNFPKEICAALIDMDGVLYDSMPFHARAWHSMMEEQGISTSPDEFFLYEGMTGATTINLIFNRELQRDATEKEKKDLYARKSELFVQYGQKKPMPGADRMLRAFMKAGIKRVLVTGSGQSSLLDSLNVDYPGAFPANLRVTAHDVTHGKPQPEPYLKGAMKAGVEPKQSIVVENAPLGVRAGKAAGCFTIAVTTGPIPREEFEKEGADMIFGSMNEFADWLESVLPNKFNEMIDNAVNSLNATTLTIVTDSNVEKAVFPLLSNSKSLARANKVVLTPGEDHKNLDSVINIWNALEETGATRKSAVINIGGGLVTDIGGFAAATFKRGIRVINVPTTLLGAVDAATGGKTGMNFNGLKNEIGAFHIPSDVIISALPLATLSRKELISGYAEMIKTGLIADAALYRELSDVESVIADTDRLEKAMKRCVEIKEDVVAQDPTEKGLRKILNFGHTAGHAFESLAIERHTPLAHGEAVAHGMLVELILSHMLKGFDSMEVHRYANEILKPVYPRVAIKCDDVPLLIGLMAHDKKNASSGHPNFTLLLEPGVPAIDCIPQLKEIEAALDIYNDMMH</sequence>
<keyword evidence="1" id="KW-0456">Lyase</keyword>
<evidence type="ECO:0000313" key="1">
    <source>
        <dbReference type="EMBL" id="TGY75946.1"/>
    </source>
</evidence>
<reference evidence="1" key="1">
    <citation type="submission" date="2019-04" db="EMBL/GenBank/DDBJ databases">
        <title>Microbes associate with the intestines of laboratory mice.</title>
        <authorList>
            <person name="Navarre W."/>
            <person name="Wong E."/>
            <person name="Huang K."/>
            <person name="Tropini C."/>
            <person name="Ng K."/>
            <person name="Yu B."/>
        </authorList>
    </citation>
    <scope>NUCLEOTIDE SEQUENCE</scope>
    <source>
        <strain evidence="1">NM04_E33</strain>
    </source>
</reference>
<protein>
    <submittedName>
        <fullName evidence="1">3-dehydroquinate synthase</fullName>
        <ecNumber evidence="1">4.2.3.4</ecNumber>
    </submittedName>
</protein>
<dbReference type="Proteomes" id="UP000306319">
    <property type="component" value="Unassembled WGS sequence"/>
</dbReference>
<evidence type="ECO:0000313" key="2">
    <source>
        <dbReference type="Proteomes" id="UP000306319"/>
    </source>
</evidence>
<organism evidence="1 2">
    <name type="scientific">Lepagella muris</name>
    <dbReference type="NCBI Taxonomy" id="3032870"/>
    <lineage>
        <taxon>Bacteria</taxon>
        <taxon>Pseudomonadati</taxon>
        <taxon>Bacteroidota</taxon>
        <taxon>Bacteroidia</taxon>
        <taxon>Bacteroidales</taxon>
        <taxon>Muribaculaceae</taxon>
        <taxon>Lepagella</taxon>
    </lineage>
</organism>
<accession>A0AC61RCX7</accession>
<dbReference type="EMBL" id="SRYB01000048">
    <property type="protein sequence ID" value="TGY75946.1"/>
    <property type="molecule type" value="Genomic_DNA"/>
</dbReference>
<comment type="caution">
    <text evidence="1">The sequence shown here is derived from an EMBL/GenBank/DDBJ whole genome shotgun (WGS) entry which is preliminary data.</text>
</comment>
<name>A0AC61RCX7_9BACT</name>
<keyword evidence="2" id="KW-1185">Reference proteome</keyword>
<proteinExistence type="predicted"/>
<gene>
    <name evidence="1" type="primary">aroB</name>
    <name evidence="1" type="ORF">E5331_19215</name>
</gene>
<dbReference type="EC" id="4.2.3.4" evidence="1"/>